<dbReference type="InterPro" id="IPR006311">
    <property type="entry name" value="TAT_signal"/>
</dbReference>
<dbReference type="Pfam" id="PF03583">
    <property type="entry name" value="LIP"/>
    <property type="match status" value="1"/>
</dbReference>
<dbReference type="Gene3D" id="3.40.50.1820">
    <property type="entry name" value="alpha/beta hydrolase"/>
    <property type="match status" value="1"/>
</dbReference>
<evidence type="ECO:0000313" key="3">
    <source>
        <dbReference type="Proteomes" id="UP000825228"/>
    </source>
</evidence>
<feature type="signal peptide" evidence="1">
    <location>
        <begin position="1"/>
        <end position="30"/>
    </location>
</feature>
<feature type="chain" id="PRO_5047370019" evidence="1">
    <location>
        <begin position="31"/>
        <end position="405"/>
    </location>
</feature>
<dbReference type="InterPro" id="IPR029058">
    <property type="entry name" value="AB_hydrolase_fold"/>
</dbReference>
<keyword evidence="3" id="KW-1185">Reference proteome</keyword>
<name>A0ABS7P9Z9_9NOCA</name>
<proteinExistence type="predicted"/>
<gene>
    <name evidence="2" type="ORF">HQ603_16795</name>
</gene>
<dbReference type="PIRSF" id="PIRSF029171">
    <property type="entry name" value="Esterase_LipA"/>
    <property type="match status" value="1"/>
</dbReference>
<reference evidence="2 3" key="1">
    <citation type="submission" date="2020-06" db="EMBL/GenBank/DDBJ databases">
        <title>Taxonomy, biology and ecology of Rhodococcus bacteria occurring in California pistachio and other woody hosts as revealed by genome sequence analyses.</title>
        <authorList>
            <person name="Gai Y."/>
            <person name="Riely B."/>
        </authorList>
    </citation>
    <scope>NUCLEOTIDE SEQUENCE [LARGE SCALE GENOMIC DNA]</scope>
    <source>
        <strain evidence="2 3">BP-281</strain>
    </source>
</reference>
<comment type="caution">
    <text evidence="2">The sequence shown here is derived from an EMBL/GenBank/DDBJ whole genome shotgun (WGS) entry which is preliminary data.</text>
</comment>
<accession>A0ABS7P9Z9</accession>
<keyword evidence="1" id="KW-0732">Signal</keyword>
<dbReference type="EMBL" id="JABUBU010000025">
    <property type="protein sequence ID" value="MBY6368409.1"/>
    <property type="molecule type" value="Genomic_DNA"/>
</dbReference>
<dbReference type="PROSITE" id="PS51318">
    <property type="entry name" value="TAT"/>
    <property type="match status" value="1"/>
</dbReference>
<dbReference type="PANTHER" id="PTHR34853:SF1">
    <property type="entry name" value="LIPASE 5"/>
    <property type="match status" value="1"/>
</dbReference>
<sequence length="405" mass="41753">MGIIRRSFLSAVGAVAAVAVVLAAPGTASAGAQFPIPNADPFYSEGGDISGVAPGTVIAARPMPNPPNFVGVNTWQLAFRSTSSLGKPIVGVTTVFVPVNKAPDGPLLSYQQIVNALGLKCAPSQALYSTDPNVVIRDAAALNVVFQRGWSVAMPDHLGPTSAYGAAKLGGQITLDGIRAAQNFDPLQLRNSPVAIAGYSGGGMATAWAAALAPSYAPELNIVGSAQGGVPMNLIKMAYLLGETNPHPTFGLALAAAIGLGREYPDTMPVSESLTPQGTAMMNQVANSCTNDILAVGANHSAAEITANRSVFQDPEGRRVVEENSLELYPGVPRAPIFEWHSPTDGLIPVDAIDNSTARYCAAGTPVQTLLTPTPDHLSAALLGLPAALQWLVDRFAGLPAPSTC</sequence>
<dbReference type="InterPro" id="IPR005152">
    <property type="entry name" value="Lipase_secreted"/>
</dbReference>
<dbReference type="PANTHER" id="PTHR34853">
    <property type="match status" value="1"/>
</dbReference>
<dbReference type="Proteomes" id="UP000825228">
    <property type="component" value="Unassembled WGS sequence"/>
</dbReference>
<evidence type="ECO:0000256" key="1">
    <source>
        <dbReference type="SAM" id="SignalP"/>
    </source>
</evidence>
<evidence type="ECO:0000313" key="2">
    <source>
        <dbReference type="EMBL" id="MBY6368409.1"/>
    </source>
</evidence>
<dbReference type="SUPFAM" id="SSF53474">
    <property type="entry name" value="alpha/beta-Hydrolases"/>
    <property type="match status" value="1"/>
</dbReference>
<dbReference type="Gene3D" id="1.10.260.130">
    <property type="match status" value="1"/>
</dbReference>
<protein>
    <submittedName>
        <fullName evidence="2">Lipase</fullName>
    </submittedName>
</protein>
<organism evidence="2 3">
    <name type="scientific">Rhodococcoides corynebacterioides</name>
    <dbReference type="NCBI Taxonomy" id="53972"/>
    <lineage>
        <taxon>Bacteria</taxon>
        <taxon>Bacillati</taxon>
        <taxon>Actinomycetota</taxon>
        <taxon>Actinomycetes</taxon>
        <taxon>Mycobacteriales</taxon>
        <taxon>Nocardiaceae</taxon>
        <taxon>Rhodococcoides</taxon>
    </lineage>
</organism>